<dbReference type="InterPro" id="IPR001661">
    <property type="entry name" value="Glyco_hydro_37"/>
</dbReference>
<dbReference type="Gene3D" id="1.50.10.10">
    <property type="match status" value="1"/>
</dbReference>
<organism evidence="1 2">
    <name type="scientific">Lacihabitans lacunae</name>
    <dbReference type="NCBI Taxonomy" id="1028214"/>
    <lineage>
        <taxon>Bacteria</taxon>
        <taxon>Pseudomonadati</taxon>
        <taxon>Bacteroidota</taxon>
        <taxon>Cytophagia</taxon>
        <taxon>Cytophagales</taxon>
        <taxon>Leadbetterellaceae</taxon>
        <taxon>Lacihabitans</taxon>
    </lineage>
</organism>
<keyword evidence="1" id="KW-0326">Glycosidase</keyword>
<sequence>MKNILVLFLAIGLVSCGDSVRKKEYKSPDEVYGELFEKSVVALTEFDSKQIADAIPKGKPEDIIEKYKIDSKEPNFDIAAFFKANFTIPSYSENQIAGKSIAKYIENYWDSNQRKPHDDGSGLIPTRLPYLVSGGKFEEYEYQSMYFSICGLMAAQKDSMAMGLMLNSIQFIQDFDKVPAGNRSYMLSRSSQPFLSLSLEKIFKNDPEGLLKYLTNLTKEYQYWMSSENKEEALAQTEAKKTSSAFKKVVFLENDNILNRYNDSTNRPRPEAYTTDKKWAAANKTTFQDIRASDEANWTFSNRWRGTSGFTPTQILPVDLNALLYHYETTLAKAYDLKGEPNYANSFKALAAKRKEVFNKTFWNEEKGYFFDYDFKTKTQLNKMTLAGIYPLITGLASTAQAERVAQNIEKYFLKPGGLSNIADEETGSAGLQMIAIQGLEKYGFKELAGKIKARWLANNTQYFVKTNKIEEHQLVSNNGTQVDAEIYKNGRKEKAAGVLMYLLH</sequence>
<keyword evidence="1" id="KW-0378">Hydrolase</keyword>
<dbReference type="GO" id="GO:0016798">
    <property type="term" value="F:hydrolase activity, acting on glycosyl bonds"/>
    <property type="evidence" value="ECO:0007669"/>
    <property type="project" value="UniProtKB-KW"/>
</dbReference>
<reference evidence="2" key="1">
    <citation type="journal article" date="2019" name="Int. J. Syst. Evol. Microbiol.">
        <title>The Global Catalogue of Microorganisms (GCM) 10K type strain sequencing project: providing services to taxonomists for standard genome sequencing and annotation.</title>
        <authorList>
            <consortium name="The Broad Institute Genomics Platform"/>
            <consortium name="The Broad Institute Genome Sequencing Center for Infectious Disease"/>
            <person name="Wu L."/>
            <person name="Ma J."/>
        </authorList>
    </citation>
    <scope>NUCLEOTIDE SEQUENCE [LARGE SCALE GENOMIC DNA]</scope>
    <source>
        <strain evidence="2">CECT 7956</strain>
    </source>
</reference>
<dbReference type="PANTHER" id="PTHR23403">
    <property type="entry name" value="TREHALASE"/>
    <property type="match status" value="1"/>
</dbReference>
<gene>
    <name evidence="1" type="ORF">ACFOOI_15210</name>
</gene>
<dbReference type="Pfam" id="PF01204">
    <property type="entry name" value="Trehalase"/>
    <property type="match status" value="1"/>
</dbReference>
<dbReference type="Proteomes" id="UP001595616">
    <property type="component" value="Unassembled WGS sequence"/>
</dbReference>
<protein>
    <submittedName>
        <fullName evidence="1">Trehalase family glycosidase</fullName>
    </submittedName>
</protein>
<dbReference type="RefSeq" id="WP_379838868.1">
    <property type="nucleotide sequence ID" value="NZ_JBHRYQ010000001.1"/>
</dbReference>
<dbReference type="PRINTS" id="PR00744">
    <property type="entry name" value="GLHYDRLASE37"/>
</dbReference>
<proteinExistence type="predicted"/>
<evidence type="ECO:0000313" key="2">
    <source>
        <dbReference type="Proteomes" id="UP001595616"/>
    </source>
</evidence>
<dbReference type="PROSITE" id="PS51257">
    <property type="entry name" value="PROKAR_LIPOPROTEIN"/>
    <property type="match status" value="1"/>
</dbReference>
<name>A0ABV7Z1C8_9BACT</name>
<dbReference type="InterPro" id="IPR012341">
    <property type="entry name" value="6hp_glycosidase-like_sf"/>
</dbReference>
<keyword evidence="2" id="KW-1185">Reference proteome</keyword>
<dbReference type="EMBL" id="JBHRYQ010000001">
    <property type="protein sequence ID" value="MFC3812008.1"/>
    <property type="molecule type" value="Genomic_DNA"/>
</dbReference>
<comment type="caution">
    <text evidence="1">The sequence shown here is derived from an EMBL/GenBank/DDBJ whole genome shotgun (WGS) entry which is preliminary data.</text>
</comment>
<evidence type="ECO:0000313" key="1">
    <source>
        <dbReference type="EMBL" id="MFC3812008.1"/>
    </source>
</evidence>
<dbReference type="InterPro" id="IPR008928">
    <property type="entry name" value="6-hairpin_glycosidase_sf"/>
</dbReference>
<dbReference type="SUPFAM" id="SSF48208">
    <property type="entry name" value="Six-hairpin glycosidases"/>
    <property type="match status" value="1"/>
</dbReference>
<dbReference type="PANTHER" id="PTHR23403:SF1">
    <property type="entry name" value="TREHALASE"/>
    <property type="match status" value="1"/>
</dbReference>
<accession>A0ABV7Z1C8</accession>